<evidence type="ECO:0000256" key="1">
    <source>
        <dbReference type="SAM" id="Coils"/>
    </source>
</evidence>
<dbReference type="Proteomes" id="UP000679690">
    <property type="component" value="Unassembled WGS sequence"/>
</dbReference>
<reference evidence="3 4" key="1">
    <citation type="submission" date="2021-03" db="EMBL/GenBank/DDBJ databases">
        <title>Actinoplanes flavus sp. nov., a novel actinomycete isolated from Coconut Palm rhizosphere soil.</title>
        <authorList>
            <person name="Luo X."/>
        </authorList>
    </citation>
    <scope>NUCLEOTIDE SEQUENCE [LARGE SCALE GENOMIC DNA]</scope>
    <source>
        <strain evidence="3 4">NEAU-H7</strain>
    </source>
</reference>
<feature type="coiled-coil region" evidence="1">
    <location>
        <begin position="555"/>
        <end position="582"/>
    </location>
</feature>
<keyword evidence="4" id="KW-1185">Reference proteome</keyword>
<evidence type="ECO:0000313" key="3">
    <source>
        <dbReference type="EMBL" id="MBO3741802.1"/>
    </source>
</evidence>
<proteinExistence type="predicted"/>
<sequence>MTAAVRAGPEPAPATRSAADAQRLLTSVPRPSARATVVDLADVTAGGLRAVQGEWGLTGGQVVLSGRVPFADLTGRAGFRQDGSLDGTVEMRARVRLLGLDLGTVSWRVEGWSPRAALTGPAITLRGTAVAMDLRSLPGDVTWIPREGTHARRDGPRVDIHLPAGAVPDGEPLSPRLAEVYRGLLNVDTSRLRVHAGVPLAGAPAFVTDDDLFFAPGIYGVDSPDTLRVLDAAVRAALAGLVGAVTGEPVVPRPPAPSPASAPASGAPAPSLPEPAPQPAAEPVPAPAAQEPAEEPAAPAPETITPAPDVALAAAEAPARTHPPVELIMPEPPSDLTPAAAARGGGVRTGAGGAARSAGDLPSADADVTDSRGAVTEPAAETAARAHQELAAELGERPAPSPEIVALVDRIRTAIRENRPEDEDELLKTDPTRAAQDAGATVTGSVQGEVDQVSGAYDAMATPPAGAPALTPAPIAQPAATSTGMGVDAASAAPDPIPPENTSLDADVAAADQRITDSGIDTPVTREIPDGPFAQARDARTGLGEVAQRTPQQIQAEQQQAIDSAQADMAQLQLQAVAAMRAARSGTVTAVHAGQTGMVGTEEQTRESVSRHAQQIFDDAQRQVDQLLEPLSRTAIARWEAGLARLSQDFHDSLDRVGRWISERHEGVIGTIVAVGDYVAGLPEWVTDEYNRAERAFGDGVGELLLDISSDVNGVLAAAQALIRHARTEIDTAFQQMEAEFPEWAAQERARFGGMLDGLSRRVTDAQTSFVKDVSQRAITAVNEVHAEAQARRDEAGGLIGQVIAAIEEFIDDPVRAIINGLLRLVGIPPAAFWALIARIEQVVSDIADDPENFINNLVAGVRQGFQQFFDNFGTHVLHGFWDWLFSGLQTRIPMPRDFSAGSLFTFALQLMGITWARVREILIRHIGPTAVEVIEAAWQLISVLIEKGPQGLVELIKEQLTPENIVDTILEAAVEYLVETLIQQVVVRVVGMLNPVGAVAQAIDLIYQVCAWIFRNAARVFRFVEAVVTGMADVVAGNIGGLARAVERALASLIPPVIDFLAGLLHLGGLPGEVADVITRLQTVVYRVLDRVIGFLAERGRALLRRLGIGGEEGDGHNDDDELGTTVRFSAAHESHRTWIDRAGNDATLMVASAPTAIRDKIGEWRGKLSGMESAEDRTAAEAELDELDAMLTSLDADADALAAAFEQAGRNPTDATEPPDDNSLEGRQRSLAGLLRAVFELFEERDPAVYLRDIAANIQGHGASYATTVKDQWESTVTRPMLVPDGTTSLWSRALLDEASGASYLGRSSTHQQLLPWFLVGSQSNPRSAASGTFRNHAFETDSPDPAHTVRSEFIRALGDDAVTRMKRHGLDVVKPDENAALREQIQTMSFITAGGRWGAFSGIPGDAVNPLIKSAITVAGGIGTFLRQMVSPGTSGGVTWSQFLAVWNASAATKNYVKGLFRNVEPAHHEWITTGFIPRVIETAINAASTGDIRNGLRWITAQNTLRSPTRYVLHPPIISRSRAARGTRSEDSTVTSVRMSGHIGAFRRLDDPSEMTGTIGTEAFHDWLRAEFTAHNGLGPLGYIRHLQSQLPGRVWDGRIEAIPASALDLPVGMLFRLESGEDRELTVGRLALQQRMNWLRIQENFAEAYAATESDGAG</sequence>
<feature type="region of interest" description="Disordered" evidence="2">
    <location>
        <begin position="247"/>
        <end position="304"/>
    </location>
</feature>
<evidence type="ECO:0000313" key="4">
    <source>
        <dbReference type="Proteomes" id="UP000679690"/>
    </source>
</evidence>
<feature type="region of interest" description="Disordered" evidence="2">
    <location>
        <begin position="332"/>
        <end position="378"/>
    </location>
</feature>
<dbReference type="PANTHER" id="PTHR24216">
    <property type="entry name" value="PAXILLIN-RELATED"/>
    <property type="match status" value="1"/>
</dbReference>
<gene>
    <name evidence="3" type="ORF">J5X75_30270</name>
</gene>
<feature type="compositionally biased region" description="Pro residues" evidence="2">
    <location>
        <begin position="251"/>
        <end position="260"/>
    </location>
</feature>
<protein>
    <submittedName>
        <fullName evidence="3">Uncharacterized protein</fullName>
    </submittedName>
</protein>
<organism evidence="3 4">
    <name type="scientific">Actinoplanes flavus</name>
    <dbReference type="NCBI Taxonomy" id="2820290"/>
    <lineage>
        <taxon>Bacteria</taxon>
        <taxon>Bacillati</taxon>
        <taxon>Actinomycetota</taxon>
        <taxon>Actinomycetes</taxon>
        <taxon>Micromonosporales</taxon>
        <taxon>Micromonosporaceae</taxon>
        <taxon>Actinoplanes</taxon>
    </lineage>
</organism>
<accession>A0ABS3UTC4</accession>
<dbReference type="RefSeq" id="WP_208470941.1">
    <property type="nucleotide sequence ID" value="NZ_JAGFNS010000023.1"/>
</dbReference>
<keyword evidence="1" id="KW-0175">Coiled coil</keyword>
<dbReference type="PANTHER" id="PTHR24216:SF65">
    <property type="entry name" value="PAXILLIN-LIKE PROTEIN 1"/>
    <property type="match status" value="1"/>
</dbReference>
<feature type="compositionally biased region" description="Low complexity" evidence="2">
    <location>
        <begin position="287"/>
        <end position="304"/>
    </location>
</feature>
<feature type="region of interest" description="Disordered" evidence="2">
    <location>
        <begin position="1"/>
        <end position="21"/>
    </location>
</feature>
<comment type="caution">
    <text evidence="3">The sequence shown here is derived from an EMBL/GenBank/DDBJ whole genome shotgun (WGS) entry which is preliminary data.</text>
</comment>
<evidence type="ECO:0000256" key="2">
    <source>
        <dbReference type="SAM" id="MobiDB-lite"/>
    </source>
</evidence>
<feature type="compositionally biased region" description="Gly residues" evidence="2">
    <location>
        <begin position="343"/>
        <end position="353"/>
    </location>
</feature>
<dbReference type="EMBL" id="JAGFNS010000023">
    <property type="protein sequence ID" value="MBO3741802.1"/>
    <property type="molecule type" value="Genomic_DNA"/>
</dbReference>
<name>A0ABS3UTC4_9ACTN</name>
<feature type="compositionally biased region" description="Pro residues" evidence="2">
    <location>
        <begin position="270"/>
        <end position="286"/>
    </location>
</feature>